<evidence type="ECO:0000313" key="3">
    <source>
        <dbReference type="Proteomes" id="UP000239576"/>
    </source>
</evidence>
<name>A0A2T1DU81_9CYAN</name>
<dbReference type="Proteomes" id="UP000239576">
    <property type="component" value="Unassembled WGS sequence"/>
</dbReference>
<evidence type="ECO:0000313" key="2">
    <source>
        <dbReference type="EMBL" id="PSB24063.1"/>
    </source>
</evidence>
<comment type="caution">
    <text evidence="2">The sequence shown here is derived from an EMBL/GenBank/DDBJ whole genome shotgun (WGS) entry which is preliminary data.</text>
</comment>
<organism evidence="2 3">
    <name type="scientific">Stenomitos frigidus ULC18</name>
    <dbReference type="NCBI Taxonomy" id="2107698"/>
    <lineage>
        <taxon>Bacteria</taxon>
        <taxon>Bacillati</taxon>
        <taxon>Cyanobacteriota</taxon>
        <taxon>Cyanophyceae</taxon>
        <taxon>Leptolyngbyales</taxon>
        <taxon>Leptolyngbyaceae</taxon>
        <taxon>Stenomitos</taxon>
    </lineage>
</organism>
<dbReference type="EMBL" id="PVWK01000154">
    <property type="protein sequence ID" value="PSB24063.1"/>
    <property type="molecule type" value="Genomic_DNA"/>
</dbReference>
<gene>
    <name evidence="2" type="ORF">C7B82_28385</name>
</gene>
<protein>
    <submittedName>
        <fullName evidence="2">Uncharacterized protein</fullName>
    </submittedName>
</protein>
<sequence>MLGGQPMQLAPSRAFPSVQEGDDPFLALWPHRYDYLWAEHPHPDERPDWQTESRHPLSDRLLQQGTMLYGVRFGPTTRYCVLDVDKGSAYHPTRDRFAWRRLVAALDDLGLVQAVVCTSSYSGGLHLYFPFDTEQKTWAIALAVSTLLENAGFKLAPGQLEVFPNCKAYVTSGEHSLYNGHRLPMQAGSYLLNQDLQMIWGNQETFVQHWQFAQQRNSLDTKAMDRILKAARRRQFRVTGKADKFLNDLNAEIEQGWTGPGQTNRLLGRIAMRSYIFGHVLYSDKPLEGNALSRDIVTTAQALPGYADWCQHQQEVEKRAQDWMHAIEQSHYFHYGTDKPPVALSPDQPDEQAPNWNQQQEAAARDRIQQAIANLLEQAALPTGITKRFDALVTYGLSGTTLYRHRDLWHPRYLQNATSGALQSAVEPDCSWAASGSTSHTNLLGENGCKTLPEASSNPLERLELGAIGCNSLPLGDLSQTETRNMTQEEGIAYIKQVLNQVKARRQVETARKRQCLAGQDQLSLPFDQATP</sequence>
<feature type="region of interest" description="Disordered" evidence="1">
    <location>
        <begin position="342"/>
        <end position="362"/>
    </location>
</feature>
<dbReference type="AlphaFoldDB" id="A0A2T1DU81"/>
<accession>A0A2T1DU81</accession>
<evidence type="ECO:0000256" key="1">
    <source>
        <dbReference type="SAM" id="MobiDB-lite"/>
    </source>
</evidence>
<keyword evidence="3" id="KW-1185">Reference proteome</keyword>
<dbReference type="CDD" id="cd00525">
    <property type="entry name" value="AE_Prim_S_like"/>
    <property type="match status" value="1"/>
</dbReference>
<reference evidence="2 3" key="2">
    <citation type="submission" date="2018-03" db="EMBL/GenBank/DDBJ databases">
        <title>The ancient ancestry and fast evolution of plastids.</title>
        <authorList>
            <person name="Moore K.R."/>
            <person name="Magnabosco C."/>
            <person name="Momper L."/>
            <person name="Gold D.A."/>
            <person name="Bosak T."/>
            <person name="Fournier G.P."/>
        </authorList>
    </citation>
    <scope>NUCLEOTIDE SEQUENCE [LARGE SCALE GENOMIC DNA]</scope>
    <source>
        <strain evidence="2 3">ULC18</strain>
    </source>
</reference>
<proteinExistence type="predicted"/>
<reference evidence="3" key="1">
    <citation type="submission" date="2018-02" db="EMBL/GenBank/DDBJ databases">
        <authorList>
            <person name="Moore K."/>
            <person name="Momper L."/>
        </authorList>
    </citation>
    <scope>NUCLEOTIDE SEQUENCE [LARGE SCALE GENOMIC DNA]</scope>
    <source>
        <strain evidence="3">ULC18</strain>
    </source>
</reference>